<gene>
    <name evidence="1" type="ORF">K503DRAFT_771829</name>
</gene>
<evidence type="ECO:0000313" key="2">
    <source>
        <dbReference type="Proteomes" id="UP000092154"/>
    </source>
</evidence>
<dbReference type="EMBL" id="KV448372">
    <property type="protein sequence ID" value="OAX37099.1"/>
    <property type="molecule type" value="Genomic_DNA"/>
</dbReference>
<reference evidence="1 2" key="1">
    <citation type="submission" date="2016-06" db="EMBL/GenBank/DDBJ databases">
        <title>Comparative genomics of the ectomycorrhizal sister species Rhizopogon vinicolor and Rhizopogon vesiculosus (Basidiomycota: Boletales) reveals a divergence of the mating type B locus.</title>
        <authorList>
            <consortium name="DOE Joint Genome Institute"/>
            <person name="Mujic A.B."/>
            <person name="Kuo A."/>
            <person name="Tritt A."/>
            <person name="Lipzen A."/>
            <person name="Chen C."/>
            <person name="Johnson J."/>
            <person name="Sharma A."/>
            <person name="Barry K."/>
            <person name="Grigoriev I.V."/>
            <person name="Spatafora J.W."/>
        </authorList>
    </citation>
    <scope>NUCLEOTIDE SEQUENCE [LARGE SCALE GENOMIC DNA]</scope>
    <source>
        <strain evidence="1 2">AM-OR11-026</strain>
    </source>
</reference>
<name>A0A1B7MWX4_9AGAM</name>
<protein>
    <submittedName>
        <fullName evidence="1">Uncharacterized protein</fullName>
    </submittedName>
</protein>
<accession>A0A1B7MWX4</accession>
<dbReference type="InParanoid" id="A0A1B7MWX4"/>
<organism evidence="1 2">
    <name type="scientific">Rhizopogon vinicolor AM-OR11-026</name>
    <dbReference type="NCBI Taxonomy" id="1314800"/>
    <lineage>
        <taxon>Eukaryota</taxon>
        <taxon>Fungi</taxon>
        <taxon>Dikarya</taxon>
        <taxon>Basidiomycota</taxon>
        <taxon>Agaricomycotina</taxon>
        <taxon>Agaricomycetes</taxon>
        <taxon>Agaricomycetidae</taxon>
        <taxon>Boletales</taxon>
        <taxon>Suillineae</taxon>
        <taxon>Rhizopogonaceae</taxon>
        <taxon>Rhizopogon</taxon>
    </lineage>
</organism>
<proteinExistence type="predicted"/>
<sequence>MHQSGAPSRKVAVTAASVRNIEVLLITIVQRARTTGMHSGMPSRRRELLNRWGFNSASI</sequence>
<dbReference type="AlphaFoldDB" id="A0A1B7MWX4"/>
<evidence type="ECO:0000313" key="1">
    <source>
        <dbReference type="EMBL" id="OAX37099.1"/>
    </source>
</evidence>
<keyword evidence="2" id="KW-1185">Reference proteome</keyword>
<dbReference type="Proteomes" id="UP000092154">
    <property type="component" value="Unassembled WGS sequence"/>
</dbReference>